<dbReference type="OrthoDB" id="3185659at2"/>
<dbReference type="AlphaFoldDB" id="A0A557XWS9"/>
<protein>
    <submittedName>
        <fullName evidence="6">NAD(P)-dependent oxidoreductase</fullName>
    </submittedName>
</protein>
<evidence type="ECO:0000313" key="6">
    <source>
        <dbReference type="EMBL" id="TVS90537.1"/>
    </source>
</evidence>
<name>A0A557XWS9_9MYCO</name>
<dbReference type="Gene3D" id="3.40.50.720">
    <property type="entry name" value="NAD(P)-binding Rossmann-like Domain"/>
    <property type="match status" value="1"/>
</dbReference>
<evidence type="ECO:0000259" key="5">
    <source>
        <dbReference type="Pfam" id="PF14833"/>
    </source>
</evidence>
<dbReference type="PIRSF" id="PIRSF000103">
    <property type="entry name" value="HIBADH"/>
    <property type="match status" value="1"/>
</dbReference>
<dbReference type="InterPro" id="IPR008927">
    <property type="entry name" value="6-PGluconate_DH-like_C_sf"/>
</dbReference>
<evidence type="ECO:0000256" key="3">
    <source>
        <dbReference type="ARBA" id="ARBA00023027"/>
    </source>
</evidence>
<comment type="caution">
    <text evidence="6">The sequence shown here is derived from an EMBL/GenBank/DDBJ whole genome shotgun (WGS) entry which is preliminary data.</text>
</comment>
<dbReference type="InterPro" id="IPR051265">
    <property type="entry name" value="HIBADH-related_NP60_sf"/>
</dbReference>
<dbReference type="Pfam" id="PF03446">
    <property type="entry name" value="NAD_binding_2"/>
    <property type="match status" value="1"/>
</dbReference>
<dbReference type="PANTHER" id="PTHR43580:SF2">
    <property type="entry name" value="CYTOKINE-LIKE NUCLEAR FACTOR N-PAC"/>
    <property type="match status" value="1"/>
</dbReference>
<evidence type="ECO:0000259" key="4">
    <source>
        <dbReference type="Pfam" id="PF03446"/>
    </source>
</evidence>
<dbReference type="SUPFAM" id="SSF48179">
    <property type="entry name" value="6-phosphogluconate dehydrogenase C-terminal domain-like"/>
    <property type="match status" value="1"/>
</dbReference>
<dbReference type="EMBL" id="VMQU01000028">
    <property type="protein sequence ID" value="TVS90537.1"/>
    <property type="molecule type" value="Genomic_DNA"/>
</dbReference>
<dbReference type="Proteomes" id="UP000320513">
    <property type="component" value="Unassembled WGS sequence"/>
</dbReference>
<dbReference type="InterPro" id="IPR015815">
    <property type="entry name" value="HIBADH-related"/>
</dbReference>
<dbReference type="Pfam" id="PF14833">
    <property type="entry name" value="NAD_binding_11"/>
    <property type="match status" value="1"/>
</dbReference>
<organism evidence="6 7">
    <name type="scientific">Mycobacterium helveticum</name>
    <dbReference type="NCBI Taxonomy" id="2592811"/>
    <lineage>
        <taxon>Bacteria</taxon>
        <taxon>Bacillati</taxon>
        <taxon>Actinomycetota</taxon>
        <taxon>Actinomycetes</taxon>
        <taxon>Mycobacteriales</taxon>
        <taxon>Mycobacteriaceae</taxon>
        <taxon>Mycobacterium</taxon>
    </lineage>
</organism>
<evidence type="ECO:0000256" key="2">
    <source>
        <dbReference type="ARBA" id="ARBA00023002"/>
    </source>
</evidence>
<accession>A0A557XWS9</accession>
<dbReference type="GO" id="GO:0016491">
    <property type="term" value="F:oxidoreductase activity"/>
    <property type="evidence" value="ECO:0007669"/>
    <property type="project" value="UniProtKB-KW"/>
</dbReference>
<sequence length="298" mass="30966">MTGDHHIGWLGTGRLGSAMATRLLAHGVTMTVWNRTAPKTGPLIGLGATRAAAVGDLGRCDIVFTTVTSSADLLAVTLGPGGLFRAQPAPRIVVDCSTVSAEAAAEVRAEAAKRGIAFLSAPVSGNAGMIAQGHGSIIVSGAAKTFETVQPYLRAIAPNVTYCGTGEAALLTRLCHNLLLGMVGEVLAEVTTLAEKGGVAPSTFLDFIDESVLGSTFIRHQGQAIRARNYEPTFTTESVRTDFDLGLAAARQLEVPMPVAATTHQLIQTAIGHGHGKSDFAVLYEVAARAAALPRTKR</sequence>
<evidence type="ECO:0000256" key="1">
    <source>
        <dbReference type="ARBA" id="ARBA00009080"/>
    </source>
</evidence>
<dbReference type="SUPFAM" id="SSF51735">
    <property type="entry name" value="NAD(P)-binding Rossmann-fold domains"/>
    <property type="match status" value="1"/>
</dbReference>
<dbReference type="InterPro" id="IPR029154">
    <property type="entry name" value="HIBADH-like_NADP-bd"/>
</dbReference>
<dbReference type="Gene3D" id="1.10.1040.10">
    <property type="entry name" value="N-(1-d-carboxylethyl)-l-norvaline Dehydrogenase, domain 2"/>
    <property type="match status" value="1"/>
</dbReference>
<keyword evidence="2" id="KW-0560">Oxidoreductase</keyword>
<keyword evidence="7" id="KW-1185">Reference proteome</keyword>
<gene>
    <name evidence="6" type="ORF">FPZ47_08895</name>
</gene>
<evidence type="ECO:0000313" key="7">
    <source>
        <dbReference type="Proteomes" id="UP000320513"/>
    </source>
</evidence>
<dbReference type="GO" id="GO:0051287">
    <property type="term" value="F:NAD binding"/>
    <property type="evidence" value="ECO:0007669"/>
    <property type="project" value="InterPro"/>
</dbReference>
<dbReference type="GO" id="GO:0050661">
    <property type="term" value="F:NADP binding"/>
    <property type="evidence" value="ECO:0007669"/>
    <property type="project" value="InterPro"/>
</dbReference>
<feature type="domain" description="6-phosphogluconate dehydrogenase NADP-binding" evidence="4">
    <location>
        <begin position="7"/>
        <end position="164"/>
    </location>
</feature>
<dbReference type="PANTHER" id="PTHR43580">
    <property type="entry name" value="OXIDOREDUCTASE GLYR1-RELATED"/>
    <property type="match status" value="1"/>
</dbReference>
<dbReference type="InterPro" id="IPR013328">
    <property type="entry name" value="6PGD_dom2"/>
</dbReference>
<dbReference type="InterPro" id="IPR036291">
    <property type="entry name" value="NAD(P)-bd_dom_sf"/>
</dbReference>
<reference evidence="6 7" key="1">
    <citation type="submission" date="2019-07" db="EMBL/GenBank/DDBJ databases">
        <title>New Mycobacterium species.</title>
        <authorList>
            <person name="Tortoli E."/>
            <person name="Ghielmetti G."/>
            <person name="Friedel U."/>
            <person name="Trovato A."/>
        </authorList>
    </citation>
    <scope>NUCLEOTIDE SEQUENCE [LARGE SCALE GENOMIC DNA]</scope>
    <source>
        <strain evidence="6 7">16-83</strain>
    </source>
</reference>
<proteinExistence type="inferred from homology"/>
<keyword evidence="3" id="KW-0520">NAD</keyword>
<feature type="domain" description="3-hydroxyisobutyrate dehydrogenase-like NAD-binding" evidence="5">
    <location>
        <begin position="172"/>
        <end position="285"/>
    </location>
</feature>
<comment type="similarity">
    <text evidence="1">Belongs to the HIBADH-related family.</text>
</comment>
<dbReference type="RefSeq" id="WP_144948372.1">
    <property type="nucleotide sequence ID" value="NZ_VMQU01000028.1"/>
</dbReference>
<dbReference type="InterPro" id="IPR006115">
    <property type="entry name" value="6PGDH_NADP-bd"/>
</dbReference>